<feature type="transmembrane region" description="Helical" evidence="1">
    <location>
        <begin position="39"/>
        <end position="56"/>
    </location>
</feature>
<name>A0ABR9DNP6_9MICO</name>
<evidence type="ECO:0000256" key="1">
    <source>
        <dbReference type="SAM" id="Phobius"/>
    </source>
</evidence>
<keyword evidence="1" id="KW-0472">Membrane</keyword>
<keyword evidence="3" id="KW-1185">Reference proteome</keyword>
<dbReference type="Proteomes" id="UP000642107">
    <property type="component" value="Unassembled WGS sequence"/>
</dbReference>
<comment type="caution">
    <text evidence="2">The sequence shown here is derived from an EMBL/GenBank/DDBJ whole genome shotgun (WGS) entry which is preliminary data.</text>
</comment>
<dbReference type="RefSeq" id="WP_192278304.1">
    <property type="nucleotide sequence ID" value="NZ_JACZDF010000002.1"/>
</dbReference>
<feature type="transmembrane region" description="Helical" evidence="1">
    <location>
        <begin position="12"/>
        <end position="33"/>
    </location>
</feature>
<keyword evidence="1" id="KW-0812">Transmembrane</keyword>
<gene>
    <name evidence="2" type="ORF">IGS67_04445</name>
</gene>
<accession>A0ABR9DNP6</accession>
<dbReference type="EMBL" id="JACZDF010000002">
    <property type="protein sequence ID" value="MBD9698747.1"/>
    <property type="molecule type" value="Genomic_DNA"/>
</dbReference>
<evidence type="ECO:0000313" key="3">
    <source>
        <dbReference type="Proteomes" id="UP000642107"/>
    </source>
</evidence>
<proteinExistence type="predicted"/>
<protein>
    <submittedName>
        <fullName evidence="2">Uncharacterized protein</fullName>
    </submittedName>
</protein>
<keyword evidence="1" id="KW-1133">Transmembrane helix</keyword>
<organism evidence="2 3">
    <name type="scientific">Flavimobilis rhizosphaerae</name>
    <dbReference type="NCBI Taxonomy" id="2775421"/>
    <lineage>
        <taxon>Bacteria</taxon>
        <taxon>Bacillati</taxon>
        <taxon>Actinomycetota</taxon>
        <taxon>Actinomycetes</taxon>
        <taxon>Micrococcales</taxon>
        <taxon>Jonesiaceae</taxon>
        <taxon>Flavimobilis</taxon>
    </lineage>
</organism>
<evidence type="ECO:0000313" key="2">
    <source>
        <dbReference type="EMBL" id="MBD9698747.1"/>
    </source>
</evidence>
<sequence length="81" mass="8579">MFSTLRSTTPGIAVIVVGALPTAAFVVWAFVIGFYTEDLPVLIALGVVGGGLLWLGQKMFQEAKRNIARDAIEARDAGGSR</sequence>
<reference evidence="2 3" key="1">
    <citation type="submission" date="2020-09" db="EMBL/GenBank/DDBJ databases">
        <title>Flavimobilis rhizosphaerae sp. nov., isolated from rhizosphere soil of Spartina alterniflora.</title>
        <authorList>
            <person name="Hanqin C."/>
        </authorList>
    </citation>
    <scope>NUCLEOTIDE SEQUENCE [LARGE SCALE GENOMIC DNA]</scope>
    <source>
        <strain evidence="2 3">GY 10621</strain>
    </source>
</reference>